<evidence type="ECO:0000259" key="5">
    <source>
        <dbReference type="Pfam" id="PF13407"/>
    </source>
</evidence>
<evidence type="ECO:0000256" key="4">
    <source>
        <dbReference type="SAM" id="Phobius"/>
    </source>
</evidence>
<dbReference type="Proteomes" id="UP000199701">
    <property type="component" value="Unassembled WGS sequence"/>
</dbReference>
<dbReference type="RefSeq" id="WP_092450527.1">
    <property type="nucleotide sequence ID" value="NZ_FOJI01000002.1"/>
</dbReference>
<accession>A0A1I0MVL8</accession>
<evidence type="ECO:0000256" key="3">
    <source>
        <dbReference type="ARBA" id="ARBA00022729"/>
    </source>
</evidence>
<feature type="transmembrane region" description="Helical" evidence="4">
    <location>
        <begin position="21"/>
        <end position="43"/>
    </location>
</feature>
<dbReference type="Gene3D" id="3.40.50.2300">
    <property type="match status" value="2"/>
</dbReference>
<evidence type="ECO:0000256" key="1">
    <source>
        <dbReference type="ARBA" id="ARBA00004196"/>
    </source>
</evidence>
<evidence type="ECO:0000313" key="6">
    <source>
        <dbReference type="EMBL" id="SEV92434.1"/>
    </source>
</evidence>
<gene>
    <name evidence="6" type="ORF">SAMN05421659_102162</name>
</gene>
<reference evidence="6 7" key="1">
    <citation type="submission" date="2016-10" db="EMBL/GenBank/DDBJ databases">
        <authorList>
            <person name="de Groot N.N."/>
        </authorList>
    </citation>
    <scope>NUCLEOTIDE SEQUENCE [LARGE SCALE GENOMIC DNA]</scope>
    <source>
        <strain evidence="6 7">DSM 9179</strain>
    </source>
</reference>
<comment type="similarity">
    <text evidence="2">Belongs to the bacterial solute-binding protein 2 family.</text>
</comment>
<dbReference type="PANTHER" id="PTHR46847">
    <property type="entry name" value="D-ALLOSE-BINDING PERIPLASMIC PROTEIN-RELATED"/>
    <property type="match status" value="1"/>
</dbReference>
<name>A0A1I0MVL8_9FIRM</name>
<comment type="subcellular location">
    <subcellularLocation>
        <location evidence="1">Cell envelope</location>
    </subcellularLocation>
</comment>
<dbReference type="GO" id="GO:0030246">
    <property type="term" value="F:carbohydrate binding"/>
    <property type="evidence" value="ECO:0007669"/>
    <property type="project" value="UniProtKB-ARBA"/>
</dbReference>
<keyword evidence="4" id="KW-1133">Transmembrane helix</keyword>
<organism evidence="6 7">
    <name type="scientific">[Clostridium] fimetarium</name>
    <dbReference type="NCBI Taxonomy" id="99656"/>
    <lineage>
        <taxon>Bacteria</taxon>
        <taxon>Bacillati</taxon>
        <taxon>Bacillota</taxon>
        <taxon>Clostridia</taxon>
        <taxon>Lachnospirales</taxon>
        <taxon>Lachnospiraceae</taxon>
    </lineage>
</organism>
<keyword evidence="4" id="KW-0472">Membrane</keyword>
<sequence>MRKINNKEKYTSTKPKSRKALVISYICATTFMLVLTIGCLIYFNKLTTTNEIKLMGEKYKTYTHYYVMITDDRKSSFWQSVYEGAKAEALKENSYIEMLGNNLSEEYSSEDLMQIAIDSGVDGIILEANESSEMSALINKANSAGIPVITALGDNKASTRKSFVGVNSYNLGMAYGEQVCEIEDLTSNITSDSAGTTVMVLMNANADDTSQNIIFTGISDAIKNSANKSHIINLEAVAIGNDGAFAAEESIRDIFMNQENIPDIIICMNELNTTCVYQAVVDYNKVGKINIIGYYDSETICRAIERNVIYATISVNTKQLGMYCESALEEYKETGHVSEYFSADISLITSDNVSEYLGDANESHKE</sequence>
<dbReference type="Pfam" id="PF13407">
    <property type="entry name" value="Peripla_BP_4"/>
    <property type="match status" value="1"/>
</dbReference>
<proteinExistence type="inferred from homology"/>
<dbReference type="STRING" id="99656.SAMN05421659_102162"/>
<feature type="domain" description="Periplasmic binding protein" evidence="5">
    <location>
        <begin position="68"/>
        <end position="324"/>
    </location>
</feature>
<dbReference type="EMBL" id="FOJI01000002">
    <property type="protein sequence ID" value="SEV92434.1"/>
    <property type="molecule type" value="Genomic_DNA"/>
</dbReference>
<dbReference type="OrthoDB" id="6196975at2"/>
<dbReference type="SUPFAM" id="SSF53822">
    <property type="entry name" value="Periplasmic binding protein-like I"/>
    <property type="match status" value="1"/>
</dbReference>
<dbReference type="InterPro" id="IPR025997">
    <property type="entry name" value="SBP_2_dom"/>
</dbReference>
<keyword evidence="4" id="KW-0812">Transmembrane</keyword>
<keyword evidence="7" id="KW-1185">Reference proteome</keyword>
<protein>
    <submittedName>
        <fullName evidence="6">Ribose transport system substrate-binding protein</fullName>
    </submittedName>
</protein>
<dbReference type="GO" id="GO:0030313">
    <property type="term" value="C:cell envelope"/>
    <property type="evidence" value="ECO:0007669"/>
    <property type="project" value="UniProtKB-SubCell"/>
</dbReference>
<keyword evidence="3" id="KW-0732">Signal</keyword>
<dbReference type="InterPro" id="IPR028082">
    <property type="entry name" value="Peripla_BP_I"/>
</dbReference>
<dbReference type="PANTHER" id="PTHR46847:SF1">
    <property type="entry name" value="D-ALLOSE-BINDING PERIPLASMIC PROTEIN-RELATED"/>
    <property type="match status" value="1"/>
</dbReference>
<dbReference type="AlphaFoldDB" id="A0A1I0MVL8"/>
<evidence type="ECO:0000256" key="2">
    <source>
        <dbReference type="ARBA" id="ARBA00007639"/>
    </source>
</evidence>
<evidence type="ECO:0000313" key="7">
    <source>
        <dbReference type="Proteomes" id="UP000199701"/>
    </source>
</evidence>